<dbReference type="SUPFAM" id="SSF54913">
    <property type="entry name" value="GlnB-like"/>
    <property type="match status" value="1"/>
</dbReference>
<name>A0ABW4XMK8_9GAMM</name>
<dbReference type="Proteomes" id="UP001597380">
    <property type="component" value="Unassembled WGS sequence"/>
</dbReference>
<dbReference type="InterPro" id="IPR002187">
    <property type="entry name" value="N-reg_PII"/>
</dbReference>
<dbReference type="RefSeq" id="WP_345340379.1">
    <property type="nucleotide sequence ID" value="NZ_BAABLI010000014.1"/>
</dbReference>
<evidence type="ECO:0000313" key="2">
    <source>
        <dbReference type="Proteomes" id="UP001597380"/>
    </source>
</evidence>
<dbReference type="Pfam" id="PF00543">
    <property type="entry name" value="P-II"/>
    <property type="match status" value="1"/>
</dbReference>
<gene>
    <name evidence="1" type="ORF">ACFSJ3_06075</name>
</gene>
<dbReference type="InterPro" id="IPR011322">
    <property type="entry name" value="N-reg_PII-like_a/b"/>
</dbReference>
<dbReference type="EMBL" id="JBHUHT010000009">
    <property type="protein sequence ID" value="MFD2095548.1"/>
    <property type="molecule type" value="Genomic_DNA"/>
</dbReference>
<reference evidence="2" key="1">
    <citation type="journal article" date="2019" name="Int. J. Syst. Evol. Microbiol.">
        <title>The Global Catalogue of Microorganisms (GCM) 10K type strain sequencing project: providing services to taxonomists for standard genome sequencing and annotation.</title>
        <authorList>
            <consortium name="The Broad Institute Genomics Platform"/>
            <consortium name="The Broad Institute Genome Sequencing Center for Infectious Disease"/>
            <person name="Wu L."/>
            <person name="Ma J."/>
        </authorList>
    </citation>
    <scope>NUCLEOTIDE SEQUENCE [LARGE SCALE GENOMIC DNA]</scope>
    <source>
        <strain evidence="2">CGMCC 1.10992</strain>
    </source>
</reference>
<dbReference type="SMART" id="SM00938">
    <property type="entry name" value="P-II"/>
    <property type="match status" value="1"/>
</dbReference>
<accession>A0ABW4XMK8</accession>
<keyword evidence="2" id="KW-1185">Reference proteome</keyword>
<dbReference type="InterPro" id="IPR015867">
    <property type="entry name" value="N-reg_PII/ATP_PRibTrfase_C"/>
</dbReference>
<dbReference type="PROSITE" id="PS51343">
    <property type="entry name" value="PII_GLNB_DOM"/>
    <property type="match status" value="1"/>
</dbReference>
<protein>
    <submittedName>
        <fullName evidence="1">P-II family nitrogen regulator</fullName>
    </submittedName>
</protein>
<evidence type="ECO:0000313" key="1">
    <source>
        <dbReference type="EMBL" id="MFD2095548.1"/>
    </source>
</evidence>
<organism evidence="1 2">
    <name type="scientific">Corallincola platygyrae</name>
    <dbReference type="NCBI Taxonomy" id="1193278"/>
    <lineage>
        <taxon>Bacteria</taxon>
        <taxon>Pseudomonadati</taxon>
        <taxon>Pseudomonadota</taxon>
        <taxon>Gammaproteobacteria</taxon>
        <taxon>Alteromonadales</taxon>
        <taxon>Psychromonadaceae</taxon>
        <taxon>Corallincola</taxon>
    </lineage>
</organism>
<sequence>MHFKLIIAFVEDSLTDHIMEAARVSGATGATVINNARGEGLSKHKTFFGLDLETQRDVLLFLVEEHLSRKVLETISKLGKFDDKKGAGIAFQLDVEDAVGVAHQVAALSKQVEETL</sequence>
<comment type="caution">
    <text evidence="1">The sequence shown here is derived from an EMBL/GenBank/DDBJ whole genome shotgun (WGS) entry which is preliminary data.</text>
</comment>
<dbReference type="Gene3D" id="3.30.70.120">
    <property type="match status" value="1"/>
</dbReference>
<proteinExistence type="predicted"/>